<evidence type="ECO:0000313" key="2">
    <source>
        <dbReference type="Proteomes" id="UP000483018"/>
    </source>
</evidence>
<accession>A0A7C8LKT2</accession>
<dbReference type="EMBL" id="WSLF01000005">
    <property type="protein sequence ID" value="KAE9634423.1"/>
    <property type="molecule type" value="Genomic_DNA"/>
</dbReference>
<dbReference type="InterPro" id="IPR022601">
    <property type="entry name" value="DUF3160"/>
</dbReference>
<organism evidence="1 2">
    <name type="scientific">Defluviitalea raffinosedens</name>
    <dbReference type="NCBI Taxonomy" id="1450156"/>
    <lineage>
        <taxon>Bacteria</taxon>
        <taxon>Bacillati</taxon>
        <taxon>Bacillota</taxon>
        <taxon>Clostridia</taxon>
        <taxon>Lachnospirales</taxon>
        <taxon>Defluviitaleaceae</taxon>
        <taxon>Defluviitalea</taxon>
    </lineage>
</organism>
<dbReference type="PROSITE" id="PS51257">
    <property type="entry name" value="PROKAR_LIPOPROTEIN"/>
    <property type="match status" value="1"/>
</dbReference>
<dbReference type="OrthoDB" id="353549at2"/>
<dbReference type="Proteomes" id="UP000483018">
    <property type="component" value="Unassembled WGS sequence"/>
</dbReference>
<protein>
    <submittedName>
        <fullName evidence="1">DUF3160 domain-containing protein</fullName>
    </submittedName>
</protein>
<reference evidence="1 2" key="1">
    <citation type="submission" date="2019-12" db="EMBL/GenBank/DDBJ databases">
        <title>Defluviitalea raffinosedens, isolated from a biogas fermenter, genome sequencing and characterization.</title>
        <authorList>
            <person name="Rettenmaier R."/>
            <person name="Schneider M."/>
            <person name="Neuhaus K."/>
            <person name="Liebl W."/>
            <person name="Zverlov V."/>
        </authorList>
    </citation>
    <scope>NUCLEOTIDE SEQUENCE [LARGE SCALE GENOMIC DNA]</scope>
    <source>
        <strain evidence="1 2">249c-K6</strain>
    </source>
</reference>
<dbReference type="AlphaFoldDB" id="A0A7C8LKT2"/>
<dbReference type="SMART" id="SM01325">
    <property type="entry name" value="DUF3160"/>
    <property type="match status" value="1"/>
</dbReference>
<sequence>MLNRVFGIFLCCVMLITGCSKNVNDVSANNEAEMDRESGNILVQEEGLSLVWKDLTDYFNVQVEFSPTSYTPKVPEYKINPDLSNVENIDRFEGLSKEQSTKLVNNGFVVLNPNPEKAYYYMKMYNIYEENEYKNIPNFITVDVALHMYHKVYDELLKGIEKEQLHVALQQLTQNMLTKTSILYSKTENEALKHHVGEIMVYFAVANKLINDSYGDIPKEYMTIAQKEINEIENAKGYAKSPLFGFDINYEQFIVRGHYAGDEILEKYFKTMIWYGLIGYPLEEKNPDFDSIIQAMMITYITFLEMNGQDDIALWDKIYAPTEFLAGQADDVTIFDLKEVIMNVYGKDVALTDFLDEQYYDSLLKELGKLPSPQIQYRLITGSVDTPAGKQFRFMGQRYTLDANIMQEFMFPIIRPIPTGLDVAGAFGSQRAENLAKENYLKDLDEQTYTDVMTRMKNKVEALEQADWTQNLYSGWLWTLKSVWTKQENTQGLPLFMKNQAWEDKNISSGLGSYAELKHDTILYVKQPVAEMGGGEELTEYYPNYVEPAVEVYDKLLWLVRYSQINLKNRDLLSERFEYALNSLEEVYELFRTCAVKELENIPISEEENRELKYIGGKLEYIEDTLSDQYSQAISSAVISDVAGIADIGAFLEIGTGLPNEILVALAHDGKVYLARGTVYSYYEFLHEKPLTDEQWHEMLGVEKIVEDEWVYEQINSERLQKDAPPQPNWIASFKSFEDNKVFIPHIEYNLGQ</sequence>
<dbReference type="Pfam" id="PF11369">
    <property type="entry name" value="DUF3160"/>
    <property type="match status" value="1"/>
</dbReference>
<comment type="caution">
    <text evidence="1">The sequence shown here is derived from an EMBL/GenBank/DDBJ whole genome shotgun (WGS) entry which is preliminary data.</text>
</comment>
<name>A0A7C8LKT2_9FIRM</name>
<keyword evidence="2" id="KW-1185">Reference proteome</keyword>
<evidence type="ECO:0000313" key="1">
    <source>
        <dbReference type="EMBL" id="KAE9634423.1"/>
    </source>
</evidence>
<gene>
    <name evidence="1" type="ORF">GND95_07055</name>
</gene>
<dbReference type="RefSeq" id="WP_158740154.1">
    <property type="nucleotide sequence ID" value="NZ_WSLF01000005.1"/>
</dbReference>
<proteinExistence type="predicted"/>